<feature type="region of interest" description="Disordered" evidence="1">
    <location>
        <begin position="1"/>
        <end position="116"/>
    </location>
</feature>
<feature type="compositionally biased region" description="Polar residues" evidence="1">
    <location>
        <begin position="57"/>
        <end position="77"/>
    </location>
</feature>
<accession>A0A3M7EBF2</accession>
<dbReference type="AlphaFoldDB" id="A0A3M7EBF2"/>
<evidence type="ECO:0000313" key="3">
    <source>
        <dbReference type="Proteomes" id="UP000269539"/>
    </source>
</evidence>
<name>A0A3M7EBF2_HORWE</name>
<sequence>MVDTQTQTEKKQVEEFVSSDDTLDMPSSPTLTRKNCAFVPPEPTGLTSFALPDTEDANNLTQGKTSKNPSDSSQQVTGREGKGVMTGGVEKLGVGKDWGAGNEADTEPMKGGHPST</sequence>
<dbReference type="Proteomes" id="UP000269539">
    <property type="component" value="Unassembled WGS sequence"/>
</dbReference>
<reference evidence="2 3" key="1">
    <citation type="journal article" date="2018" name="BMC Genomics">
        <title>Genomic evidence for intraspecific hybridization in a clonal and extremely halotolerant yeast.</title>
        <authorList>
            <person name="Gostincar C."/>
            <person name="Stajich J.E."/>
            <person name="Zupancic J."/>
            <person name="Zalar P."/>
            <person name="Gunde-Cimerman N."/>
        </authorList>
    </citation>
    <scope>NUCLEOTIDE SEQUENCE [LARGE SCALE GENOMIC DNA]</scope>
    <source>
        <strain evidence="2 3">EXF-10513</strain>
    </source>
</reference>
<organism evidence="2 3">
    <name type="scientific">Hortaea werneckii</name>
    <name type="common">Black yeast</name>
    <name type="synonym">Cladosporium werneckii</name>
    <dbReference type="NCBI Taxonomy" id="91943"/>
    <lineage>
        <taxon>Eukaryota</taxon>
        <taxon>Fungi</taxon>
        <taxon>Dikarya</taxon>
        <taxon>Ascomycota</taxon>
        <taxon>Pezizomycotina</taxon>
        <taxon>Dothideomycetes</taxon>
        <taxon>Dothideomycetidae</taxon>
        <taxon>Mycosphaerellales</taxon>
        <taxon>Teratosphaeriaceae</taxon>
        <taxon>Hortaea</taxon>
    </lineage>
</organism>
<evidence type="ECO:0000256" key="1">
    <source>
        <dbReference type="SAM" id="MobiDB-lite"/>
    </source>
</evidence>
<dbReference type="EMBL" id="QWIO01001333">
    <property type="protein sequence ID" value="RMY73901.1"/>
    <property type="molecule type" value="Genomic_DNA"/>
</dbReference>
<protein>
    <submittedName>
        <fullName evidence="2">Uncharacterized protein</fullName>
    </submittedName>
</protein>
<evidence type="ECO:0000313" key="2">
    <source>
        <dbReference type="EMBL" id="RMY73901.1"/>
    </source>
</evidence>
<proteinExistence type="predicted"/>
<comment type="caution">
    <text evidence="2">The sequence shown here is derived from an EMBL/GenBank/DDBJ whole genome shotgun (WGS) entry which is preliminary data.</text>
</comment>
<gene>
    <name evidence="2" type="ORF">D0864_10120</name>
</gene>